<gene>
    <name evidence="1" type="ORF">NC992_15655</name>
</gene>
<evidence type="ECO:0000313" key="2">
    <source>
        <dbReference type="Proteomes" id="UP001482513"/>
    </source>
</evidence>
<dbReference type="Proteomes" id="UP001482513">
    <property type="component" value="Unassembled WGS sequence"/>
</dbReference>
<dbReference type="EMBL" id="JAMPKX010000007">
    <property type="protein sequence ID" value="MEP0948319.1"/>
    <property type="molecule type" value="Genomic_DNA"/>
</dbReference>
<reference evidence="1 2" key="1">
    <citation type="submission" date="2022-04" db="EMBL/GenBank/DDBJ databases">
        <title>Positive selection, recombination, and allopatry shape intraspecific diversity of widespread and dominant cyanobacteria.</title>
        <authorList>
            <person name="Wei J."/>
            <person name="Shu W."/>
            <person name="Hu C."/>
        </authorList>
    </citation>
    <scope>NUCLEOTIDE SEQUENCE [LARGE SCALE GENOMIC DNA]</scope>
    <source>
        <strain evidence="1 2">DQ-A4</strain>
    </source>
</reference>
<name>A0ABV0K6N4_9CYAN</name>
<proteinExistence type="predicted"/>
<accession>A0ABV0K6N4</accession>
<dbReference type="Gene3D" id="2.60.120.10">
    <property type="entry name" value="Jelly Rolls"/>
    <property type="match status" value="1"/>
</dbReference>
<dbReference type="InterPro" id="IPR011051">
    <property type="entry name" value="RmlC_Cupin_sf"/>
</dbReference>
<dbReference type="RefSeq" id="WP_190521179.1">
    <property type="nucleotide sequence ID" value="NZ_JAMPKX010000007.1"/>
</dbReference>
<keyword evidence="2" id="KW-1185">Reference proteome</keyword>
<evidence type="ECO:0000313" key="1">
    <source>
        <dbReference type="EMBL" id="MEP0948319.1"/>
    </source>
</evidence>
<comment type="caution">
    <text evidence="1">The sequence shown here is derived from an EMBL/GenBank/DDBJ whole genome shotgun (WGS) entry which is preliminary data.</text>
</comment>
<dbReference type="InterPro" id="IPR014710">
    <property type="entry name" value="RmlC-like_jellyroll"/>
</dbReference>
<dbReference type="SUPFAM" id="SSF51182">
    <property type="entry name" value="RmlC-like cupins"/>
    <property type="match status" value="1"/>
</dbReference>
<sequence length="112" mass="12363">MLSNVTTGNAYSDGEEKRGWFVGSFVTPSISPRATSAVEVKWGVHKAGDCRPEWTDPAETTTLSVLISGRFCLQFPDGETVLATQGDYALWLPGIAHFWRAEEDSVVLTVRW</sequence>
<evidence type="ECO:0008006" key="3">
    <source>
        <dbReference type="Google" id="ProtNLM"/>
    </source>
</evidence>
<organism evidence="1 2">
    <name type="scientific">Leptolyngbya subtilissima DQ-A4</name>
    <dbReference type="NCBI Taxonomy" id="2933933"/>
    <lineage>
        <taxon>Bacteria</taxon>
        <taxon>Bacillati</taxon>
        <taxon>Cyanobacteriota</taxon>
        <taxon>Cyanophyceae</taxon>
        <taxon>Leptolyngbyales</taxon>
        <taxon>Leptolyngbyaceae</taxon>
        <taxon>Leptolyngbya group</taxon>
        <taxon>Leptolyngbya</taxon>
    </lineage>
</organism>
<protein>
    <recommendedName>
        <fullName evidence="3">Signal peptidase I</fullName>
    </recommendedName>
</protein>